<protein>
    <recommendedName>
        <fullName evidence="3">Metallothionein</fullName>
    </recommendedName>
</protein>
<gene>
    <name evidence="1" type="ORF">ACFFTP_22450</name>
</gene>
<reference evidence="1 2" key="1">
    <citation type="submission" date="2024-09" db="EMBL/GenBank/DDBJ databases">
        <authorList>
            <person name="Sun Q."/>
            <person name="Mori K."/>
        </authorList>
    </citation>
    <scope>NUCLEOTIDE SEQUENCE [LARGE SCALE GENOMIC DNA]</scope>
    <source>
        <strain evidence="1 2">JCM 4414</strain>
    </source>
</reference>
<proteinExistence type="predicted"/>
<evidence type="ECO:0000313" key="1">
    <source>
        <dbReference type="EMBL" id="MFB9556941.1"/>
    </source>
</evidence>
<organism evidence="1 2">
    <name type="scientific">Streptomyces roseoviridis</name>
    <dbReference type="NCBI Taxonomy" id="67361"/>
    <lineage>
        <taxon>Bacteria</taxon>
        <taxon>Bacillati</taxon>
        <taxon>Actinomycetota</taxon>
        <taxon>Actinomycetes</taxon>
        <taxon>Kitasatosporales</taxon>
        <taxon>Streptomycetaceae</taxon>
        <taxon>Streptomyces</taxon>
    </lineage>
</organism>
<dbReference type="Proteomes" id="UP001589716">
    <property type="component" value="Unassembled WGS sequence"/>
</dbReference>
<dbReference type="RefSeq" id="WP_356699393.1">
    <property type="nucleotide sequence ID" value="NZ_JBHMCT010000013.1"/>
</dbReference>
<name>A0ABV5QTR9_9ACTN</name>
<sequence>MPFREGEVYRCPDEGCGCELTVTKGAPATCGGQQAPTCCCGQTMVKVA</sequence>
<dbReference type="EMBL" id="JBHMCT010000013">
    <property type="protein sequence ID" value="MFB9556941.1"/>
    <property type="molecule type" value="Genomic_DNA"/>
</dbReference>
<comment type="caution">
    <text evidence="1">The sequence shown here is derived from an EMBL/GenBank/DDBJ whole genome shotgun (WGS) entry which is preliminary data.</text>
</comment>
<evidence type="ECO:0008006" key="3">
    <source>
        <dbReference type="Google" id="ProtNLM"/>
    </source>
</evidence>
<accession>A0ABV5QTR9</accession>
<evidence type="ECO:0000313" key="2">
    <source>
        <dbReference type="Proteomes" id="UP001589716"/>
    </source>
</evidence>
<keyword evidence="2" id="KW-1185">Reference proteome</keyword>